<dbReference type="Proteomes" id="UP000046392">
    <property type="component" value="Unplaced"/>
</dbReference>
<reference evidence="3" key="1">
    <citation type="submission" date="2017-02" db="UniProtKB">
        <authorList>
            <consortium name="WormBaseParasite"/>
        </authorList>
    </citation>
    <scope>IDENTIFICATION</scope>
</reference>
<keyword evidence="1" id="KW-0812">Transmembrane</keyword>
<accession>A0A0N5C1E5</accession>
<dbReference type="AlphaFoldDB" id="A0A0N5C1E5"/>
<sequence length="119" mass="13485">MDFRSIYLYEFKLGQAEAKTPMKVSWYKNLFHFVQVVLNPLLQTMSLAEELKQIMLYLVIGLFLHVLSLLLNIIGVVIQNLKKTDQPTSPGTRQEAVPYDPLAIVRGTMTPSTVKTSSN</sequence>
<evidence type="ECO:0000256" key="1">
    <source>
        <dbReference type="SAM" id="Phobius"/>
    </source>
</evidence>
<proteinExistence type="predicted"/>
<protein>
    <submittedName>
        <fullName evidence="3">Ion_trans domain-containing protein</fullName>
    </submittedName>
</protein>
<dbReference type="WBParaSite" id="SPAL_0001182100.1">
    <property type="protein sequence ID" value="SPAL_0001182100.1"/>
    <property type="gene ID" value="SPAL_0001182100"/>
</dbReference>
<name>A0A0N5C1E5_STREA</name>
<organism evidence="2 3">
    <name type="scientific">Strongyloides papillosus</name>
    <name type="common">Intestinal threadworm</name>
    <dbReference type="NCBI Taxonomy" id="174720"/>
    <lineage>
        <taxon>Eukaryota</taxon>
        <taxon>Metazoa</taxon>
        <taxon>Ecdysozoa</taxon>
        <taxon>Nematoda</taxon>
        <taxon>Chromadorea</taxon>
        <taxon>Rhabditida</taxon>
        <taxon>Tylenchina</taxon>
        <taxon>Panagrolaimomorpha</taxon>
        <taxon>Strongyloidoidea</taxon>
        <taxon>Strongyloididae</taxon>
        <taxon>Strongyloides</taxon>
    </lineage>
</organism>
<evidence type="ECO:0000313" key="3">
    <source>
        <dbReference type="WBParaSite" id="SPAL_0001182100.1"/>
    </source>
</evidence>
<keyword evidence="2" id="KW-1185">Reference proteome</keyword>
<feature type="transmembrane region" description="Helical" evidence="1">
    <location>
        <begin position="54"/>
        <end position="78"/>
    </location>
</feature>
<keyword evidence="1" id="KW-1133">Transmembrane helix</keyword>
<evidence type="ECO:0000313" key="2">
    <source>
        <dbReference type="Proteomes" id="UP000046392"/>
    </source>
</evidence>
<keyword evidence="1" id="KW-0472">Membrane</keyword>